<dbReference type="CDD" id="cd11572">
    <property type="entry name" value="RlmI_M_like"/>
    <property type="match status" value="1"/>
</dbReference>
<dbReference type="InterPro" id="IPR036974">
    <property type="entry name" value="PUA_sf"/>
</dbReference>
<feature type="domain" description="S-adenosylmethionine-dependent methyltransferase" evidence="4">
    <location>
        <begin position="167"/>
        <end position="376"/>
    </location>
</feature>
<dbReference type="PANTHER" id="PTHR43042">
    <property type="entry name" value="SAM-DEPENDENT METHYLTRANSFERASE"/>
    <property type="match status" value="1"/>
</dbReference>
<accession>A0A3S9HB81</accession>
<name>A0A3S9HB81_9LACT</name>
<proteinExistence type="predicted"/>
<dbReference type="GO" id="GO:0032259">
    <property type="term" value="P:methylation"/>
    <property type="evidence" value="ECO:0007669"/>
    <property type="project" value="UniProtKB-KW"/>
</dbReference>
<dbReference type="Pfam" id="PF10672">
    <property type="entry name" value="Methyltrans_SAM"/>
    <property type="match status" value="1"/>
</dbReference>
<evidence type="ECO:0000259" key="4">
    <source>
        <dbReference type="Pfam" id="PF10672"/>
    </source>
</evidence>
<keyword evidence="7" id="KW-1185">Reference proteome</keyword>
<evidence type="ECO:0000313" key="7">
    <source>
        <dbReference type="Proteomes" id="UP000273326"/>
    </source>
</evidence>
<dbReference type="EMBL" id="CP034465">
    <property type="protein sequence ID" value="AZP04625.1"/>
    <property type="molecule type" value="Genomic_DNA"/>
</dbReference>
<dbReference type="Gene3D" id="2.30.130.10">
    <property type="entry name" value="PUA domain"/>
    <property type="match status" value="1"/>
</dbReference>
<dbReference type="RefSeq" id="WP_126110217.1">
    <property type="nucleotide sequence ID" value="NZ_CP034465.1"/>
</dbReference>
<dbReference type="GO" id="GO:0003723">
    <property type="term" value="F:RNA binding"/>
    <property type="evidence" value="ECO:0007669"/>
    <property type="project" value="InterPro"/>
</dbReference>
<dbReference type="CDD" id="cd02440">
    <property type="entry name" value="AdoMet_MTases"/>
    <property type="match status" value="1"/>
</dbReference>
<dbReference type="InterPro" id="IPR015947">
    <property type="entry name" value="PUA-like_sf"/>
</dbReference>
<evidence type="ECO:0000256" key="2">
    <source>
        <dbReference type="ARBA" id="ARBA00022679"/>
    </source>
</evidence>
<organism evidence="6 7">
    <name type="scientific">Jeotgalibaca ciconiae</name>
    <dbReference type="NCBI Taxonomy" id="2496265"/>
    <lineage>
        <taxon>Bacteria</taxon>
        <taxon>Bacillati</taxon>
        <taxon>Bacillota</taxon>
        <taxon>Bacilli</taxon>
        <taxon>Lactobacillales</taxon>
        <taxon>Carnobacteriaceae</taxon>
        <taxon>Jeotgalibaca</taxon>
    </lineage>
</organism>
<evidence type="ECO:0000259" key="5">
    <source>
        <dbReference type="Pfam" id="PF17785"/>
    </source>
</evidence>
<dbReference type="Gene3D" id="3.40.50.150">
    <property type="entry name" value="Vaccinia Virus protein VP39"/>
    <property type="match status" value="1"/>
</dbReference>
<dbReference type="AlphaFoldDB" id="A0A3S9HB81"/>
<dbReference type="PANTHER" id="PTHR43042:SF3">
    <property type="entry name" value="RIBOSOMAL RNA LARGE SUBUNIT METHYLTRANSFERASE YWBD-RELATED"/>
    <property type="match status" value="1"/>
</dbReference>
<dbReference type="SUPFAM" id="SSF88697">
    <property type="entry name" value="PUA domain-like"/>
    <property type="match status" value="1"/>
</dbReference>
<evidence type="ECO:0000313" key="6">
    <source>
        <dbReference type="EMBL" id="AZP04625.1"/>
    </source>
</evidence>
<dbReference type="KEGG" id="jeh:EJN90_08255"/>
<sequence length="395" mass="45223">MEPQRAITVNSKSATYIKKGEPLLIKESFPKEINFEEGEIVELVTPQGEFVANAYLAQQNKGIGWVYSCIKGTAFDVSFFLQQFHSAIEKRKELLNDEMTTAFRLFNAEGDGIPGVTVDFYEGYAVFSWYSEGIYYYQAEIIQAFKEVFPFVKGIYEKRRYQQNDKQVSDFVAGEKAPEPLYIKENGILYATNLDDGWMTGIFLDQRHVRNALMERYAGGKTVLNTFSYTGAFSVAAVLGGARQTTSVDVANRSLEKTKEQFVINGINPEEQMIRVMDVFDYIQYAKRKELHFDIIVVDPPSFARSKKRTFSVTKDYSKMIEDLIDISSEDGIFVCSSNAANYKRDKFKADIEKAFHNKNVSYKILEEFRLPEDFPVPKASPISDYLKVFIIQRV</sequence>
<dbReference type="OrthoDB" id="9805492at2"/>
<protein>
    <submittedName>
        <fullName evidence="6">Class I SAM-dependent rRNA methyltransferase</fullName>
    </submittedName>
</protein>
<feature type="domain" description="RlmI-like PUA" evidence="5">
    <location>
        <begin position="7"/>
        <end position="68"/>
    </location>
</feature>
<dbReference type="InterPro" id="IPR041532">
    <property type="entry name" value="RlmI-like_PUA"/>
</dbReference>
<dbReference type="Proteomes" id="UP000273326">
    <property type="component" value="Chromosome"/>
</dbReference>
<dbReference type="InterPro" id="IPR029063">
    <property type="entry name" value="SAM-dependent_MTases_sf"/>
</dbReference>
<dbReference type="GO" id="GO:0008168">
    <property type="term" value="F:methyltransferase activity"/>
    <property type="evidence" value="ECO:0007669"/>
    <property type="project" value="UniProtKB-KW"/>
</dbReference>
<dbReference type="Pfam" id="PF17785">
    <property type="entry name" value="PUA_3"/>
    <property type="match status" value="1"/>
</dbReference>
<evidence type="ECO:0000256" key="3">
    <source>
        <dbReference type="ARBA" id="ARBA00022691"/>
    </source>
</evidence>
<keyword evidence="3" id="KW-0949">S-adenosyl-L-methionine</keyword>
<dbReference type="PROSITE" id="PS50890">
    <property type="entry name" value="PUA"/>
    <property type="match status" value="1"/>
</dbReference>
<gene>
    <name evidence="6" type="ORF">EJN90_08255</name>
</gene>
<dbReference type="InterPro" id="IPR019614">
    <property type="entry name" value="SAM-dep_methyl-trfase"/>
</dbReference>
<reference evidence="7" key="1">
    <citation type="submission" date="2018-12" db="EMBL/GenBank/DDBJ databases">
        <title>Complete genome sequencing of Jeotgalibaca sp. H21T32.</title>
        <authorList>
            <person name="Bae J.-W."/>
            <person name="Lee S.-Y."/>
        </authorList>
    </citation>
    <scope>NUCLEOTIDE SEQUENCE [LARGE SCALE GENOMIC DNA]</scope>
    <source>
        <strain evidence="7">H21T32</strain>
    </source>
</reference>
<keyword evidence="1 6" id="KW-0489">Methyltransferase</keyword>
<dbReference type="Gene3D" id="3.30.750.80">
    <property type="entry name" value="RNA methyltransferase domain (HRMD) like"/>
    <property type="match status" value="1"/>
</dbReference>
<dbReference type="SUPFAM" id="SSF53335">
    <property type="entry name" value="S-adenosyl-L-methionine-dependent methyltransferases"/>
    <property type="match status" value="1"/>
</dbReference>
<keyword evidence="2 6" id="KW-0808">Transferase</keyword>
<evidence type="ECO:0000256" key="1">
    <source>
        <dbReference type="ARBA" id="ARBA00022603"/>
    </source>
</evidence>